<dbReference type="SUPFAM" id="SSF54364">
    <property type="entry name" value="Translation initiation factor IF3, N-terminal domain"/>
    <property type="match status" value="1"/>
</dbReference>
<feature type="domain" description="LRAT" evidence="6">
    <location>
        <begin position="459"/>
        <end position="599"/>
    </location>
</feature>
<dbReference type="AlphaFoldDB" id="T1JIE2"/>
<dbReference type="InterPro" id="IPR007053">
    <property type="entry name" value="LRAT_dom"/>
</dbReference>
<dbReference type="PANTHER" id="PTHR13943:SF77">
    <property type="entry name" value="LRAT DOMAIN-CONTAINING PROTEIN"/>
    <property type="match status" value="1"/>
</dbReference>
<dbReference type="EMBL" id="JH432114">
    <property type="status" value="NOT_ANNOTATED_CDS"/>
    <property type="molecule type" value="Genomic_DNA"/>
</dbReference>
<dbReference type="PROSITE" id="PS51934">
    <property type="entry name" value="LRAT"/>
    <property type="match status" value="1"/>
</dbReference>
<dbReference type="eggNOG" id="ENOG502QU0S">
    <property type="taxonomic scope" value="Eukaryota"/>
</dbReference>
<evidence type="ECO:0000256" key="4">
    <source>
        <dbReference type="ARBA" id="ARBA00023098"/>
    </source>
</evidence>
<dbReference type="PANTHER" id="PTHR13943">
    <property type="entry name" value="HRAS-LIKE SUPPRESSOR - RELATED"/>
    <property type="match status" value="1"/>
</dbReference>
<reference evidence="7" key="2">
    <citation type="submission" date="2015-02" db="UniProtKB">
        <authorList>
            <consortium name="EnsemblMetazoa"/>
        </authorList>
    </citation>
    <scope>IDENTIFICATION</scope>
</reference>
<dbReference type="STRING" id="126957.T1JIE2"/>
<dbReference type="GO" id="GO:0003743">
    <property type="term" value="F:translation initiation factor activity"/>
    <property type="evidence" value="ECO:0007669"/>
    <property type="project" value="InterPro"/>
</dbReference>
<evidence type="ECO:0000313" key="8">
    <source>
        <dbReference type="Proteomes" id="UP000014500"/>
    </source>
</evidence>
<feature type="compositionally biased region" description="Low complexity" evidence="5">
    <location>
        <begin position="900"/>
        <end position="909"/>
    </location>
</feature>
<keyword evidence="3" id="KW-0378">Hydrolase</keyword>
<evidence type="ECO:0000259" key="6">
    <source>
        <dbReference type="PROSITE" id="PS51934"/>
    </source>
</evidence>
<evidence type="ECO:0000256" key="3">
    <source>
        <dbReference type="ARBA" id="ARBA00022801"/>
    </source>
</evidence>
<dbReference type="GO" id="GO:0070292">
    <property type="term" value="P:N-acylphosphatidylethanolamine metabolic process"/>
    <property type="evidence" value="ECO:0007669"/>
    <property type="project" value="TreeGrafter"/>
</dbReference>
<dbReference type="GO" id="GO:0008970">
    <property type="term" value="F:phospholipase A1 activity"/>
    <property type="evidence" value="ECO:0007669"/>
    <property type="project" value="TreeGrafter"/>
</dbReference>
<dbReference type="InterPro" id="IPR036787">
    <property type="entry name" value="T_IF-3_N_sf"/>
</dbReference>
<feature type="compositionally biased region" description="Basic residues" evidence="5">
    <location>
        <begin position="874"/>
        <end position="893"/>
    </location>
</feature>
<dbReference type="SUPFAM" id="SSF55200">
    <property type="entry name" value="Translation initiation factor IF3, C-terminal domain"/>
    <property type="match status" value="1"/>
</dbReference>
<proteinExistence type="inferred from homology"/>
<dbReference type="EnsemblMetazoa" id="SMAR013623-RA">
    <property type="protein sequence ID" value="SMAR013623-PA"/>
    <property type="gene ID" value="SMAR013623"/>
</dbReference>
<dbReference type="HOGENOM" id="CLU_318154_0_0_1"/>
<dbReference type="InterPro" id="IPR036788">
    <property type="entry name" value="T_IF-3_C_sf"/>
</dbReference>
<keyword evidence="2" id="KW-0808">Transferase</keyword>
<dbReference type="GO" id="GO:0005737">
    <property type="term" value="C:cytoplasm"/>
    <property type="evidence" value="ECO:0007669"/>
    <property type="project" value="TreeGrafter"/>
</dbReference>
<keyword evidence="4" id="KW-0443">Lipid metabolism</keyword>
<evidence type="ECO:0000256" key="5">
    <source>
        <dbReference type="SAM" id="MobiDB-lite"/>
    </source>
</evidence>
<evidence type="ECO:0000256" key="2">
    <source>
        <dbReference type="ARBA" id="ARBA00022679"/>
    </source>
</evidence>
<feature type="region of interest" description="Disordered" evidence="5">
    <location>
        <begin position="874"/>
        <end position="915"/>
    </location>
</feature>
<dbReference type="Gene3D" id="3.90.1720.10">
    <property type="entry name" value="endopeptidase domain like (from Nostoc punctiforme)"/>
    <property type="match status" value="1"/>
</dbReference>
<dbReference type="Pfam" id="PF04970">
    <property type="entry name" value="LRAT"/>
    <property type="match status" value="1"/>
</dbReference>
<sequence>MSNFSQYLIKLPALCTKTTIFSVTLASNSCMALSSDLILIGGMCTAAITDGVKMSNITLRYICKYRLTTHYFSSCVFRNSPKKWKDDLPVAPKQIREKLVPVHDQTDKFIGVYSKKDAEKMAKTLDLKLVCVQNSINSREFYFKFISGLELHKQRMKEREEKKDKDIVKDEKLLTVGDKITEHDLNTRIKAIKKWLGKKHNVQVVIEISDEAKSKVDSILKFLTDGLVGIGNVVVLKKKSSRVLLSVSPLLKEETLDIGAIQIKGSLQTDRWTCTPSFTSHLSNLPVDSASLPSDETIPSSAPRPNNFLAKLVVGACEIAFHNDYTGKMIQELTFSSITEGFIILEDFSKDWWWNLKTRVPHASPHRPNKRPDREDPTRRKMMSFKSHFLPTLKCHFDALKMPTVCFLILNPQTKPRRLPPSQGLSQSQSSIMNFGYKSRWYTFDNKEKLLILLQPGDLIEFQRGMYQHWAVYVGGSRSCKLKSLDGWYFTSDEDSPKVVHAGSPAHLNSRNVIFGSMSLDKRRYGMGAVNVEFLYDVWKRSKVRINNEMDEWYRPFDSSEILIRGEIRIKNQTGYNFITNNCEHFAVWCRTGVSNSEQSGEALLIGLAFIANFVLLGMISCPRPGRPTPALKSEQKDDAFSYEKSQNLNLNLQAVNGAYMTVKTGYVRVDSRRYVYKNPTTLPEMQIFLDANNNSFRNNTNVMAMCAIENCARTVGNTRKKNYNPRNYPVVRIIAVLVQKRTVPLYCHLISVVSNKTRSVCAVKAVLSMHKEGWSFEYSSYFIDCVLPKGFHGENQLLFVYVNEGKGFSSENYQLNVHQLKVSEKLKKPTFAVCVKPMHYEYDRAVWLVEFLEFHRILARLPKKMSPKDVLLTKKKKQKKKNTKKNYTKKRNNVVPKRSGISGISGISDDGKLQ</sequence>
<protein>
    <recommendedName>
        <fullName evidence="6">LRAT domain-containing protein</fullName>
    </recommendedName>
</protein>
<accession>T1JIE2</accession>
<dbReference type="InterPro" id="IPR051496">
    <property type="entry name" value="H-rev107_PLA/AT"/>
</dbReference>
<dbReference type="Proteomes" id="UP000014500">
    <property type="component" value="Unassembled WGS sequence"/>
</dbReference>
<dbReference type="GO" id="GO:0004623">
    <property type="term" value="F:phospholipase A2 activity"/>
    <property type="evidence" value="ECO:0007669"/>
    <property type="project" value="TreeGrafter"/>
</dbReference>
<reference evidence="8" key="1">
    <citation type="submission" date="2011-05" db="EMBL/GenBank/DDBJ databases">
        <authorList>
            <person name="Richards S.R."/>
            <person name="Qu J."/>
            <person name="Jiang H."/>
            <person name="Jhangiani S.N."/>
            <person name="Agravi P."/>
            <person name="Goodspeed R."/>
            <person name="Gross S."/>
            <person name="Mandapat C."/>
            <person name="Jackson L."/>
            <person name="Mathew T."/>
            <person name="Pu L."/>
            <person name="Thornton R."/>
            <person name="Saada N."/>
            <person name="Wilczek-Boney K.B."/>
            <person name="Lee S."/>
            <person name="Kovar C."/>
            <person name="Wu Y."/>
            <person name="Scherer S.E."/>
            <person name="Worley K.C."/>
            <person name="Muzny D.M."/>
            <person name="Gibbs R."/>
        </authorList>
    </citation>
    <scope>NUCLEOTIDE SEQUENCE</scope>
    <source>
        <strain evidence="8">Brora</strain>
    </source>
</reference>
<evidence type="ECO:0000256" key="1">
    <source>
        <dbReference type="ARBA" id="ARBA00007824"/>
    </source>
</evidence>
<dbReference type="GO" id="GO:0016410">
    <property type="term" value="F:N-acyltransferase activity"/>
    <property type="evidence" value="ECO:0007669"/>
    <property type="project" value="TreeGrafter"/>
</dbReference>
<evidence type="ECO:0000313" key="7">
    <source>
        <dbReference type="EnsemblMetazoa" id="SMAR013623-PA"/>
    </source>
</evidence>
<comment type="similarity">
    <text evidence="1">Belongs to the H-rev107 family.</text>
</comment>
<name>T1JIE2_STRMM</name>
<organism evidence="7 8">
    <name type="scientific">Strigamia maritima</name>
    <name type="common">European centipede</name>
    <name type="synonym">Geophilus maritimus</name>
    <dbReference type="NCBI Taxonomy" id="126957"/>
    <lineage>
        <taxon>Eukaryota</taxon>
        <taxon>Metazoa</taxon>
        <taxon>Ecdysozoa</taxon>
        <taxon>Arthropoda</taxon>
        <taxon>Myriapoda</taxon>
        <taxon>Chilopoda</taxon>
        <taxon>Pleurostigmophora</taxon>
        <taxon>Geophilomorpha</taxon>
        <taxon>Linotaeniidae</taxon>
        <taxon>Strigamia</taxon>
    </lineage>
</organism>
<keyword evidence="8" id="KW-1185">Reference proteome</keyword>
<dbReference type="Gene3D" id="3.30.110.10">
    <property type="entry name" value="Translation initiation factor 3 (IF-3), C-terminal domain"/>
    <property type="match status" value="1"/>
</dbReference>